<dbReference type="AlphaFoldDB" id="A0A9W5VVU9"/>
<dbReference type="Proteomes" id="UP000014387">
    <property type="component" value="Unassembled WGS sequence"/>
</dbReference>
<dbReference type="SMART" id="SM00387">
    <property type="entry name" value="HATPase_c"/>
    <property type="match status" value="1"/>
</dbReference>
<comment type="caution">
    <text evidence="6">The sequence shown here is derived from an EMBL/GenBank/DDBJ whole genome shotgun (WGS) entry which is preliminary data.</text>
</comment>
<protein>
    <recommendedName>
        <fullName evidence="5">Histidine kinase/HSP90-like ATPase domain-containing protein</fullName>
    </recommendedName>
</protein>
<evidence type="ECO:0000256" key="3">
    <source>
        <dbReference type="ARBA" id="ARBA00023012"/>
    </source>
</evidence>
<dbReference type="InterPro" id="IPR003594">
    <property type="entry name" value="HATPase_dom"/>
</dbReference>
<evidence type="ECO:0000256" key="1">
    <source>
        <dbReference type="ARBA" id="ARBA00022679"/>
    </source>
</evidence>
<sequence length="368" mass="39846">MKTNGKANFSWTDTAYASIWLIFLLFPIISLATDDMPNPQRTFGFFFLIMFALMYPVANGFLNSWPVGEVGWRVAFWWAVLCIPIVGFAIFVSPLYSYVFFPYMFAIVVFTLRGPSRIWLASILVIACIVLALLFAPNKSVLAIWLAHAIFSPILMLPIALISEKVERRDALAAEVAIAHEREEIAADLHDLLGQTLTLLSLKADVASKLAERQPENTAAIKDSLDEIAGLSRVALAEVRAAVTRTRIPDFACEIQAARRALQTAGIAVQSPAPEESARLAGVNSYLFGWVLREAVTNVVRHSGASSCTIDVTPTDITISDNGRGLEQAGAAGSGLASMKRRVEEAGGSVAITGDNGTTVAVRMAGRN</sequence>
<dbReference type="InterPro" id="IPR050482">
    <property type="entry name" value="Sensor_HK_TwoCompSys"/>
</dbReference>
<accession>A0A9W5VVU9</accession>
<feature type="transmembrane region" description="Helical" evidence="4">
    <location>
        <begin position="142"/>
        <end position="162"/>
    </location>
</feature>
<keyword evidence="4" id="KW-0812">Transmembrane</keyword>
<keyword evidence="1" id="KW-0808">Transferase</keyword>
<dbReference type="CDD" id="cd16917">
    <property type="entry name" value="HATPase_UhpB-NarQ-NarX-like"/>
    <property type="match status" value="1"/>
</dbReference>
<keyword evidence="3" id="KW-0902">Two-component regulatory system</keyword>
<feature type="transmembrane region" description="Helical" evidence="4">
    <location>
        <begin position="74"/>
        <end position="106"/>
    </location>
</feature>
<keyword evidence="7" id="KW-1185">Reference proteome</keyword>
<keyword evidence="4" id="KW-1133">Transmembrane helix</keyword>
<dbReference type="SUPFAM" id="SSF55874">
    <property type="entry name" value="ATPase domain of HSP90 chaperone/DNA topoisomerase II/histidine kinase"/>
    <property type="match status" value="1"/>
</dbReference>
<keyword evidence="2" id="KW-0418">Kinase</keyword>
<feature type="transmembrane region" description="Helical" evidence="4">
    <location>
        <begin position="45"/>
        <end position="62"/>
    </location>
</feature>
<evidence type="ECO:0000259" key="5">
    <source>
        <dbReference type="SMART" id="SM00387"/>
    </source>
</evidence>
<feature type="transmembrane region" description="Helical" evidence="4">
    <location>
        <begin position="15"/>
        <end position="33"/>
    </location>
</feature>
<dbReference type="PANTHER" id="PTHR24421:SF63">
    <property type="entry name" value="SENSOR HISTIDINE KINASE DESK"/>
    <property type="match status" value="1"/>
</dbReference>
<name>A0A9W5VVU9_9ACTO</name>
<dbReference type="Pfam" id="PF07730">
    <property type="entry name" value="HisKA_3"/>
    <property type="match status" value="1"/>
</dbReference>
<evidence type="ECO:0000313" key="7">
    <source>
        <dbReference type="Proteomes" id="UP000014387"/>
    </source>
</evidence>
<dbReference type="EMBL" id="AGWN01000001">
    <property type="protein sequence ID" value="EPD30291.1"/>
    <property type="molecule type" value="Genomic_DNA"/>
</dbReference>
<dbReference type="GO" id="GO:0000155">
    <property type="term" value="F:phosphorelay sensor kinase activity"/>
    <property type="evidence" value="ECO:0007669"/>
    <property type="project" value="InterPro"/>
</dbReference>
<organism evidence="6 7">
    <name type="scientific">Gleimia europaea ACS-120-V-Col10b</name>
    <dbReference type="NCBI Taxonomy" id="883069"/>
    <lineage>
        <taxon>Bacteria</taxon>
        <taxon>Bacillati</taxon>
        <taxon>Actinomycetota</taxon>
        <taxon>Actinomycetes</taxon>
        <taxon>Actinomycetales</taxon>
        <taxon>Actinomycetaceae</taxon>
        <taxon>Gleimia</taxon>
    </lineage>
</organism>
<dbReference type="GO" id="GO:0046983">
    <property type="term" value="F:protein dimerization activity"/>
    <property type="evidence" value="ECO:0007669"/>
    <property type="project" value="InterPro"/>
</dbReference>
<dbReference type="Pfam" id="PF02518">
    <property type="entry name" value="HATPase_c"/>
    <property type="match status" value="1"/>
</dbReference>
<dbReference type="Gene3D" id="1.20.5.1930">
    <property type="match status" value="1"/>
</dbReference>
<evidence type="ECO:0000313" key="6">
    <source>
        <dbReference type="EMBL" id="EPD30291.1"/>
    </source>
</evidence>
<dbReference type="GO" id="GO:0016020">
    <property type="term" value="C:membrane"/>
    <property type="evidence" value="ECO:0007669"/>
    <property type="project" value="InterPro"/>
</dbReference>
<dbReference type="InterPro" id="IPR011712">
    <property type="entry name" value="Sig_transdc_His_kin_sub3_dim/P"/>
</dbReference>
<proteinExistence type="predicted"/>
<reference evidence="6 7" key="1">
    <citation type="submission" date="2013-05" db="EMBL/GenBank/DDBJ databases">
        <title>The Genome Sequence of Actinomyces europaeus ACS-120-V-COL10B.</title>
        <authorList>
            <consortium name="The Broad Institute Genomics Platform"/>
            <person name="Earl A."/>
            <person name="Ward D."/>
            <person name="Feldgarden M."/>
            <person name="Gevers D."/>
            <person name="Saerens B."/>
            <person name="Vaneechoutte M."/>
            <person name="Walker B."/>
            <person name="Young S."/>
            <person name="Zeng Q."/>
            <person name="Gargeya S."/>
            <person name="Fitzgerald M."/>
            <person name="Haas B."/>
            <person name="Abouelleil A."/>
            <person name="Allen A.W."/>
            <person name="Alvarado L."/>
            <person name="Arachchi H.M."/>
            <person name="Berlin A.M."/>
            <person name="Chapman S.B."/>
            <person name="Gainer-Dewar J."/>
            <person name="Goldberg J."/>
            <person name="Griggs A."/>
            <person name="Gujja S."/>
            <person name="Hansen M."/>
            <person name="Howarth C."/>
            <person name="Imamovic A."/>
            <person name="Ireland A."/>
            <person name="Larimer J."/>
            <person name="McCowan C."/>
            <person name="Murphy C."/>
            <person name="Pearson M."/>
            <person name="Poon T.W."/>
            <person name="Priest M."/>
            <person name="Roberts A."/>
            <person name="Saif S."/>
            <person name="Shea T."/>
            <person name="Sisk P."/>
            <person name="Sykes S."/>
            <person name="Wortman J."/>
            <person name="Nusbaum C."/>
            <person name="Birren B."/>
        </authorList>
    </citation>
    <scope>NUCLEOTIDE SEQUENCE [LARGE SCALE GENOMIC DNA]</scope>
    <source>
        <strain evidence="6 7">ACS-120-V-Col10b</strain>
    </source>
</reference>
<dbReference type="InterPro" id="IPR036890">
    <property type="entry name" value="HATPase_C_sf"/>
</dbReference>
<feature type="domain" description="Histidine kinase/HSP90-like ATPase" evidence="5">
    <location>
        <begin position="283"/>
        <end position="368"/>
    </location>
</feature>
<dbReference type="PANTHER" id="PTHR24421">
    <property type="entry name" value="NITRATE/NITRITE SENSOR PROTEIN NARX-RELATED"/>
    <property type="match status" value="1"/>
</dbReference>
<evidence type="ECO:0000256" key="4">
    <source>
        <dbReference type="SAM" id="Phobius"/>
    </source>
</evidence>
<evidence type="ECO:0000256" key="2">
    <source>
        <dbReference type="ARBA" id="ARBA00022777"/>
    </source>
</evidence>
<feature type="transmembrane region" description="Helical" evidence="4">
    <location>
        <begin position="118"/>
        <end position="136"/>
    </location>
</feature>
<dbReference type="RefSeq" id="WP_016443403.1">
    <property type="nucleotide sequence ID" value="NZ_KE150266.1"/>
</dbReference>
<gene>
    <name evidence="6" type="ORF">HMPREF9238_00028</name>
</gene>
<dbReference type="Gene3D" id="3.30.565.10">
    <property type="entry name" value="Histidine kinase-like ATPase, C-terminal domain"/>
    <property type="match status" value="1"/>
</dbReference>
<keyword evidence="4" id="KW-0472">Membrane</keyword>